<accession>A0A8H5GWK6</accession>
<reference evidence="3 4" key="1">
    <citation type="journal article" date="2020" name="ISME J.">
        <title>Uncovering the hidden diversity of litter-decomposition mechanisms in mushroom-forming fungi.</title>
        <authorList>
            <person name="Floudas D."/>
            <person name="Bentzer J."/>
            <person name="Ahren D."/>
            <person name="Johansson T."/>
            <person name="Persson P."/>
            <person name="Tunlid A."/>
        </authorList>
    </citation>
    <scope>NUCLEOTIDE SEQUENCE [LARGE SCALE GENOMIC DNA]</scope>
    <source>
        <strain evidence="3 4">CBS 406.79</strain>
    </source>
</reference>
<sequence length="506" mass="56506">MQKTNMGSDRKPPPTQPPQVSVILMGGTGTGKTTVRRLYVSSKSKVLTYFNILLLLRQFTNLVGGANFLVGNGLESCTSQIQSHKFSFEGRDVTIIDVPGFDDSSKSDIDILKIITEFLATEYKAKRRLTGILYFHRISDVRMGGASRRNYTMFEKLVGPALPNVSIVTTRWDEDQEDEDQEDEDQEEAAADQKDTVSARLAMFESRFEQLRTMPTLFKSAVDGGGTMFRHNATAESAYTILRHALFSNPAQGKDKVYEGKGSRIAVANRRDRAPVTLQIQKELVDEGKELSETAAGEELHRDIKKQMEKHQKEMEELLEQMQEINDGEDLEELQRECQELKERMAHWYQESEKINMGPMSGDSGSGSKSDQVLVALEGAGSVTPPPSGPHVLPPPTKTSHISSTAHPPPRPSPKTNHPSLITHPQSPREPVGLHLVNSTGTTPRVVGKQAVLSTNGARTDEIPQETADFEDQKSSRTVEDKPVRYSAHLRHMLNQTWQKIWRFGK</sequence>
<feature type="compositionally biased region" description="Acidic residues" evidence="2">
    <location>
        <begin position="174"/>
        <end position="190"/>
    </location>
</feature>
<keyword evidence="1" id="KW-0175">Coiled coil</keyword>
<evidence type="ECO:0008006" key="5">
    <source>
        <dbReference type="Google" id="ProtNLM"/>
    </source>
</evidence>
<evidence type="ECO:0000313" key="4">
    <source>
        <dbReference type="Proteomes" id="UP000518752"/>
    </source>
</evidence>
<proteinExistence type="predicted"/>
<feature type="region of interest" description="Disordered" evidence="2">
    <location>
        <begin position="380"/>
        <end position="441"/>
    </location>
</feature>
<evidence type="ECO:0000313" key="3">
    <source>
        <dbReference type="EMBL" id="KAF5372401.1"/>
    </source>
</evidence>
<dbReference type="OrthoDB" id="8954335at2759"/>
<dbReference type="Proteomes" id="UP000518752">
    <property type="component" value="Unassembled WGS sequence"/>
</dbReference>
<gene>
    <name evidence="3" type="ORF">D9757_011614</name>
</gene>
<dbReference type="EMBL" id="JAACJN010000111">
    <property type="protein sequence ID" value="KAF5372401.1"/>
    <property type="molecule type" value="Genomic_DNA"/>
</dbReference>
<dbReference type="AlphaFoldDB" id="A0A8H5GWK6"/>
<feature type="region of interest" description="Disordered" evidence="2">
    <location>
        <begin position="173"/>
        <end position="196"/>
    </location>
</feature>
<feature type="compositionally biased region" description="Pro residues" evidence="2">
    <location>
        <begin position="384"/>
        <end position="397"/>
    </location>
</feature>
<dbReference type="SUPFAM" id="SSF52540">
    <property type="entry name" value="P-loop containing nucleoside triphosphate hydrolases"/>
    <property type="match status" value="1"/>
</dbReference>
<feature type="compositionally biased region" description="Basic and acidic residues" evidence="2">
    <location>
        <begin position="471"/>
        <end position="480"/>
    </location>
</feature>
<name>A0A8H5GWK6_9AGAR</name>
<evidence type="ECO:0000256" key="2">
    <source>
        <dbReference type="SAM" id="MobiDB-lite"/>
    </source>
</evidence>
<protein>
    <recommendedName>
        <fullName evidence="5">G domain-containing protein</fullName>
    </recommendedName>
</protein>
<feature type="compositionally biased region" description="Polar residues" evidence="2">
    <location>
        <begin position="414"/>
        <end position="426"/>
    </location>
</feature>
<comment type="caution">
    <text evidence="3">The sequence shown here is derived from an EMBL/GenBank/DDBJ whole genome shotgun (WGS) entry which is preliminary data.</text>
</comment>
<dbReference type="InterPro" id="IPR027417">
    <property type="entry name" value="P-loop_NTPase"/>
</dbReference>
<feature type="coiled-coil region" evidence="1">
    <location>
        <begin position="301"/>
        <end position="351"/>
    </location>
</feature>
<evidence type="ECO:0000256" key="1">
    <source>
        <dbReference type="SAM" id="Coils"/>
    </source>
</evidence>
<dbReference type="Gene3D" id="3.40.50.300">
    <property type="entry name" value="P-loop containing nucleotide triphosphate hydrolases"/>
    <property type="match status" value="1"/>
</dbReference>
<keyword evidence="4" id="KW-1185">Reference proteome</keyword>
<organism evidence="3 4">
    <name type="scientific">Collybiopsis confluens</name>
    <dbReference type="NCBI Taxonomy" id="2823264"/>
    <lineage>
        <taxon>Eukaryota</taxon>
        <taxon>Fungi</taxon>
        <taxon>Dikarya</taxon>
        <taxon>Basidiomycota</taxon>
        <taxon>Agaricomycotina</taxon>
        <taxon>Agaricomycetes</taxon>
        <taxon>Agaricomycetidae</taxon>
        <taxon>Agaricales</taxon>
        <taxon>Marasmiineae</taxon>
        <taxon>Omphalotaceae</taxon>
        <taxon>Collybiopsis</taxon>
    </lineage>
</organism>
<feature type="region of interest" description="Disordered" evidence="2">
    <location>
        <begin position="458"/>
        <end position="480"/>
    </location>
</feature>